<sequence>MHPTPSSPLNFFLFLSLLSVAVATTTSFADECYHQPPFHCGPFKNLSHPFTSELQPSQSLFPCGPPEFRLTNCDPTESPKLTIPPLSYRVLRLNQTDKTMTLARSDLWNNTCLADQFTNSTILSSTILNYTTDNEDLTIFYGCSVNFTEMPILPTNLFNCSSINEEKTSASYYLTGPVPSVKISDCHVAVTLKILQTAAFQLRSEQASLREALMEGFHVTYNSNCVSQPCPNSGYSSKWWNRSFKEDEANYYSIYQSSPDSIKDNSKELAKGIRVVIQYNNNRDCCAKDVLKYCKIFPGVSKANLDATRPLVTVIGVFEQEKLKRNLQEECNKIVEIVEKERIGGKTSKGDGGGQESIEAVKENKQAMEEEKKQTKKGKQVMEEGQAKASNGGQQGN</sequence>
<proteinExistence type="predicted"/>
<dbReference type="AlphaFoldDB" id="A0AAW2DEQ9"/>
<feature type="region of interest" description="Disordered" evidence="1">
    <location>
        <begin position="344"/>
        <end position="397"/>
    </location>
</feature>
<dbReference type="Gene3D" id="3.30.70.100">
    <property type="match status" value="1"/>
</dbReference>
<feature type="chain" id="PRO_5043822614" evidence="2">
    <location>
        <begin position="24"/>
        <end position="397"/>
    </location>
</feature>
<protein>
    <submittedName>
        <fullName evidence="3">Uncharacterized protein</fullName>
    </submittedName>
</protein>
<accession>A0AAW2DEQ9</accession>
<gene>
    <name evidence="3" type="ORF">SO802_009093</name>
</gene>
<dbReference type="Proteomes" id="UP001459277">
    <property type="component" value="Unassembled WGS sequence"/>
</dbReference>
<evidence type="ECO:0000256" key="2">
    <source>
        <dbReference type="SAM" id="SignalP"/>
    </source>
</evidence>
<keyword evidence="2" id="KW-0732">Signal</keyword>
<evidence type="ECO:0000313" key="3">
    <source>
        <dbReference type="EMBL" id="KAL0007591.1"/>
    </source>
</evidence>
<feature type="signal peptide" evidence="2">
    <location>
        <begin position="1"/>
        <end position="23"/>
    </location>
</feature>
<keyword evidence="4" id="KW-1185">Reference proteome</keyword>
<evidence type="ECO:0000313" key="4">
    <source>
        <dbReference type="Proteomes" id="UP001459277"/>
    </source>
</evidence>
<dbReference type="PANTHER" id="PTHR33138">
    <property type="entry name" value="OS01G0690200 PROTEIN"/>
    <property type="match status" value="1"/>
</dbReference>
<organism evidence="3 4">
    <name type="scientific">Lithocarpus litseifolius</name>
    <dbReference type="NCBI Taxonomy" id="425828"/>
    <lineage>
        <taxon>Eukaryota</taxon>
        <taxon>Viridiplantae</taxon>
        <taxon>Streptophyta</taxon>
        <taxon>Embryophyta</taxon>
        <taxon>Tracheophyta</taxon>
        <taxon>Spermatophyta</taxon>
        <taxon>Magnoliopsida</taxon>
        <taxon>eudicotyledons</taxon>
        <taxon>Gunneridae</taxon>
        <taxon>Pentapetalae</taxon>
        <taxon>rosids</taxon>
        <taxon>fabids</taxon>
        <taxon>Fagales</taxon>
        <taxon>Fagaceae</taxon>
        <taxon>Lithocarpus</taxon>
    </lineage>
</organism>
<evidence type="ECO:0000256" key="1">
    <source>
        <dbReference type="SAM" id="MobiDB-lite"/>
    </source>
</evidence>
<reference evidence="3 4" key="1">
    <citation type="submission" date="2024-01" db="EMBL/GenBank/DDBJ databases">
        <title>A telomere-to-telomere, gap-free genome of sweet tea (Lithocarpus litseifolius).</title>
        <authorList>
            <person name="Zhou J."/>
        </authorList>
    </citation>
    <scope>NUCLEOTIDE SEQUENCE [LARGE SCALE GENOMIC DNA]</scope>
    <source>
        <strain evidence="3">Zhou-2022a</strain>
        <tissue evidence="3">Leaf</tissue>
    </source>
</reference>
<name>A0AAW2DEQ9_9ROSI</name>
<feature type="compositionally biased region" description="Polar residues" evidence="1">
    <location>
        <begin position="388"/>
        <end position="397"/>
    </location>
</feature>
<dbReference type="EMBL" id="JAZDWU010000003">
    <property type="protein sequence ID" value="KAL0007591.1"/>
    <property type="molecule type" value="Genomic_DNA"/>
</dbReference>
<dbReference type="PANTHER" id="PTHR33138:SF90">
    <property type="entry name" value="WALL-ASSOCIATED RECEPTOR KINASE GALACTURONAN-BINDING DOMAIN-CONTAINING PROTEIN"/>
    <property type="match status" value="1"/>
</dbReference>
<feature type="compositionally biased region" description="Basic and acidic residues" evidence="1">
    <location>
        <begin position="359"/>
        <end position="373"/>
    </location>
</feature>
<comment type="caution">
    <text evidence="3">The sequence shown here is derived from an EMBL/GenBank/DDBJ whole genome shotgun (WGS) entry which is preliminary data.</text>
</comment>